<organism evidence="2 3">
    <name type="scientific">Cytophaga hutchinsonii (strain ATCC 33406 / DSM 1761 / CIP 103989 / NBRC 15051 / NCIMB 9469 / D465)</name>
    <dbReference type="NCBI Taxonomy" id="269798"/>
    <lineage>
        <taxon>Bacteria</taxon>
        <taxon>Pseudomonadati</taxon>
        <taxon>Bacteroidota</taxon>
        <taxon>Cytophagia</taxon>
        <taxon>Cytophagales</taxon>
        <taxon>Cytophagaceae</taxon>
        <taxon>Cytophaga</taxon>
    </lineage>
</organism>
<keyword evidence="1" id="KW-0732">Signal</keyword>
<name>A0A6N4SWM8_CYTH3</name>
<gene>
    <name evidence="2" type="ordered locus">CHU_3646</name>
</gene>
<proteinExistence type="predicted"/>
<reference evidence="2 3" key="1">
    <citation type="journal article" date="2007" name="Appl. Environ. Microbiol.">
        <title>Genome sequence of the cellulolytic gliding bacterium Cytophaga hutchinsonii.</title>
        <authorList>
            <person name="Xie G."/>
            <person name="Bruce D.C."/>
            <person name="Challacombe J.F."/>
            <person name="Chertkov O."/>
            <person name="Detter J.C."/>
            <person name="Gilna P."/>
            <person name="Han C.S."/>
            <person name="Lucas S."/>
            <person name="Misra M."/>
            <person name="Myers G.L."/>
            <person name="Richardson P."/>
            <person name="Tapia R."/>
            <person name="Thayer N."/>
            <person name="Thompson L.S."/>
            <person name="Brettin T.S."/>
            <person name="Henrissat B."/>
            <person name="Wilson D.B."/>
            <person name="McBride M.J."/>
        </authorList>
    </citation>
    <scope>NUCLEOTIDE SEQUENCE [LARGE SCALE GENOMIC DNA]</scope>
    <source>
        <strain evidence="3">ATCC 33406 / DSM 1761 / CIP 103989 / NBRC 15051 / NCIMB 9469 / D465</strain>
    </source>
</reference>
<sequence length="722" mass="82938">MRSILISIALLASHITMAQVRTTVTVRNAKELEQLSQRFDTEAAKIKEVPKKYENESVVVLFHSANFFIERGEVIYFVERVKTRVYLKDKAAVEKYSTYYTSGYGDNNSSEVTIIKPDGTSSTLELKDGIKETNSASIPIHYRSSVTLNQTYYKFALPDLEPGDIIDYTQVSKNPMGILTGNIPFSRIYLASDFPVVRTFITIEVPTKDAYMYLESLNGAPLLNRKGGDNGLITFSLQDSLRDKILNDWKLPREKYVPHIKFILTRYTGADNNQVIPVRTADSRIHGKLTNDEFVRAANLVKNVEGFGAAAAKIVISEVIAANPEAKTDVNKLMELSWYYIRRKVITEEPIYYSEMYVPRGQYDLYIASIFMQILTKKKESFDFVLTTGNKNAGIKNVISPMEISWGIRWKGKYLMYPSYYMQFGELQNVYQGGEAMIVKNYNLKLKTFSFNTEVLPKLDYKDNQLIEKYNISITEDFDKIACTRTMTAKKGFTGTFIQDYYMRDFNDDQLKYIKKYKATDSTTLYKGLKASVAEELKRKHKEEQVQYFKNIRDAHIELVKDEYYMMDEYKSYKVSGYAMTPNSPEFLIEESFTLNDLVKKAGNGYMVRIGALLGDYDKVEEDFRKRNYSGALDLPSTKTATITFQIPDGYKVSSLDKANRSFSNGFMDMESSLTVVDNTVVLTVTRNIKKTDFTVEEFATMVKYYDEMYELTQSQIVLKKK</sequence>
<evidence type="ECO:0000313" key="2">
    <source>
        <dbReference type="EMBL" id="ABG60879.1"/>
    </source>
</evidence>
<dbReference type="OrthoDB" id="1153981at2"/>
<dbReference type="KEGG" id="chu:CHU_3646"/>
<feature type="signal peptide" evidence="1">
    <location>
        <begin position="1"/>
        <end position="18"/>
    </location>
</feature>
<keyword evidence="3" id="KW-1185">Reference proteome</keyword>
<dbReference type="RefSeq" id="WP_011586984.1">
    <property type="nucleotide sequence ID" value="NC_008255.1"/>
</dbReference>
<evidence type="ECO:0000313" key="3">
    <source>
        <dbReference type="Proteomes" id="UP000001822"/>
    </source>
</evidence>
<dbReference type="AlphaFoldDB" id="A0A6N4SWM8"/>
<dbReference type="Gene3D" id="2.60.40.3140">
    <property type="match status" value="1"/>
</dbReference>
<accession>A0A6N4SWM8</accession>
<protein>
    <submittedName>
        <fullName evidence="2">Uncharacterized protein</fullName>
    </submittedName>
</protein>
<dbReference type="Proteomes" id="UP000001822">
    <property type="component" value="Chromosome"/>
</dbReference>
<feature type="chain" id="PRO_5026757193" evidence="1">
    <location>
        <begin position="19"/>
        <end position="722"/>
    </location>
</feature>
<dbReference type="EMBL" id="CP000383">
    <property type="protein sequence ID" value="ABG60879.1"/>
    <property type="molecule type" value="Genomic_DNA"/>
</dbReference>
<dbReference type="Gene3D" id="2.60.120.1130">
    <property type="match status" value="1"/>
</dbReference>
<evidence type="ECO:0000256" key="1">
    <source>
        <dbReference type="SAM" id="SignalP"/>
    </source>
</evidence>